<evidence type="ECO:0000313" key="3">
    <source>
        <dbReference type="EMBL" id="CAE0537523.1"/>
    </source>
</evidence>
<accession>A0A6U8V3V0</accession>
<keyword evidence="2" id="KW-0732">Signal</keyword>
<protein>
    <submittedName>
        <fullName evidence="3">Uncharacterized protein</fullName>
    </submittedName>
</protein>
<dbReference type="AlphaFoldDB" id="A0A6U8V3V0"/>
<dbReference type="EMBL" id="HBIR01013239">
    <property type="protein sequence ID" value="CAE0537523.1"/>
    <property type="molecule type" value="Transcribed_RNA"/>
</dbReference>
<sequence length="172" mass="17860">MRLVVLLAALCSAEALTHGIVAPRSAARASPPPLAAAKDRPQPPKPSLDLQPAGDAVSDAIAPLLTLEDKGDGFDDVRGALRERQKAWRAFSDSLDRSPAARWAKAAAGPRSDTSYSSSVDAAPGWPRAEKCGLADTTQAMQALMQIRSSSPPPQVLGGEAAALARGATKKD</sequence>
<feature type="region of interest" description="Disordered" evidence="1">
    <location>
        <begin position="91"/>
        <end position="129"/>
    </location>
</feature>
<organism evidence="3">
    <name type="scientific">Emiliania huxleyi</name>
    <name type="common">Coccolithophore</name>
    <name type="synonym">Pontosphaera huxleyi</name>
    <dbReference type="NCBI Taxonomy" id="2903"/>
    <lineage>
        <taxon>Eukaryota</taxon>
        <taxon>Haptista</taxon>
        <taxon>Haptophyta</taxon>
        <taxon>Prymnesiophyceae</taxon>
        <taxon>Isochrysidales</taxon>
        <taxon>Noelaerhabdaceae</taxon>
        <taxon>Emiliania</taxon>
    </lineage>
</organism>
<proteinExistence type="predicted"/>
<evidence type="ECO:0000256" key="2">
    <source>
        <dbReference type="SAM" id="SignalP"/>
    </source>
</evidence>
<name>A0A6U8V3V0_EMIHU</name>
<feature type="signal peptide" evidence="2">
    <location>
        <begin position="1"/>
        <end position="15"/>
    </location>
</feature>
<evidence type="ECO:0000256" key="1">
    <source>
        <dbReference type="SAM" id="MobiDB-lite"/>
    </source>
</evidence>
<reference evidence="3" key="1">
    <citation type="submission" date="2021-01" db="EMBL/GenBank/DDBJ databases">
        <authorList>
            <person name="Corre E."/>
            <person name="Pelletier E."/>
            <person name="Niang G."/>
            <person name="Scheremetjew M."/>
            <person name="Finn R."/>
            <person name="Kale V."/>
            <person name="Holt S."/>
            <person name="Cochrane G."/>
            <person name="Meng A."/>
            <person name="Brown T."/>
            <person name="Cohen L."/>
        </authorList>
    </citation>
    <scope>NUCLEOTIDE SEQUENCE</scope>
    <source>
        <strain evidence="3">379</strain>
    </source>
</reference>
<gene>
    <name evidence="3" type="ORF">EHUX00137_LOCUS9725</name>
</gene>
<feature type="chain" id="PRO_5030160586" evidence="2">
    <location>
        <begin position="16"/>
        <end position="172"/>
    </location>
</feature>
<feature type="region of interest" description="Disordered" evidence="1">
    <location>
        <begin position="24"/>
        <end position="53"/>
    </location>
</feature>